<evidence type="ECO:0000313" key="1">
    <source>
        <dbReference type="EMBL" id="AYV85508.1"/>
    </source>
</evidence>
<organism evidence="1">
    <name type="scientific">Satyrvirus sp</name>
    <dbReference type="NCBI Taxonomy" id="2487771"/>
    <lineage>
        <taxon>Viruses</taxon>
        <taxon>Varidnaviria</taxon>
        <taxon>Bamfordvirae</taxon>
        <taxon>Nucleocytoviricota</taxon>
        <taxon>Megaviricetes</taxon>
        <taxon>Imitervirales</taxon>
        <taxon>Mimiviridae</taxon>
        <taxon>Megamimivirinae</taxon>
    </lineage>
</organism>
<gene>
    <name evidence="1" type="ORF">Satyrvirus20_15</name>
</gene>
<accession>A0A3G5AEF0</accession>
<name>A0A3G5AEF0_9VIRU</name>
<proteinExistence type="predicted"/>
<protein>
    <submittedName>
        <fullName evidence="1">Uncharacterized protein</fullName>
    </submittedName>
</protein>
<dbReference type="EMBL" id="MK072456">
    <property type="protein sequence ID" value="AYV85508.1"/>
    <property type="molecule type" value="Genomic_DNA"/>
</dbReference>
<reference evidence="1" key="1">
    <citation type="submission" date="2018-10" db="EMBL/GenBank/DDBJ databases">
        <title>Hidden diversity of soil giant viruses.</title>
        <authorList>
            <person name="Schulz F."/>
            <person name="Alteio L."/>
            <person name="Goudeau D."/>
            <person name="Ryan E.M."/>
            <person name="Malmstrom R.R."/>
            <person name="Blanchard J."/>
            <person name="Woyke T."/>
        </authorList>
    </citation>
    <scope>NUCLEOTIDE SEQUENCE</scope>
    <source>
        <strain evidence="1">SAV1</strain>
    </source>
</reference>
<sequence length="69" mass="7841">MKYIYILINMVFPGKMKMIAPNNRGGNHKPINGSYENDFNTKIVFGLEQLVCADPERVVPLAIMKIKIC</sequence>